<organism evidence="2 3">
    <name type="scientific">Massarina eburnea CBS 473.64</name>
    <dbReference type="NCBI Taxonomy" id="1395130"/>
    <lineage>
        <taxon>Eukaryota</taxon>
        <taxon>Fungi</taxon>
        <taxon>Dikarya</taxon>
        <taxon>Ascomycota</taxon>
        <taxon>Pezizomycotina</taxon>
        <taxon>Dothideomycetes</taxon>
        <taxon>Pleosporomycetidae</taxon>
        <taxon>Pleosporales</taxon>
        <taxon>Massarineae</taxon>
        <taxon>Massarinaceae</taxon>
        <taxon>Massarina</taxon>
    </lineage>
</organism>
<evidence type="ECO:0000313" key="2">
    <source>
        <dbReference type="EMBL" id="KAF2641889.1"/>
    </source>
</evidence>
<evidence type="ECO:0008006" key="4">
    <source>
        <dbReference type="Google" id="ProtNLM"/>
    </source>
</evidence>
<evidence type="ECO:0000256" key="1">
    <source>
        <dbReference type="SAM" id="SignalP"/>
    </source>
</evidence>
<dbReference type="AlphaFoldDB" id="A0A6A6S256"/>
<feature type="chain" id="PRO_5025629408" description="Extracellular membrane protein CFEM domain-containing protein" evidence="1">
    <location>
        <begin position="17"/>
        <end position="54"/>
    </location>
</feature>
<keyword evidence="1" id="KW-0732">Signal</keyword>
<protein>
    <recommendedName>
        <fullName evidence="4">Extracellular membrane protein CFEM domain-containing protein</fullName>
    </recommendedName>
</protein>
<gene>
    <name evidence="2" type="ORF">P280DRAFT_468377</name>
</gene>
<name>A0A6A6S256_9PLEO</name>
<proteinExistence type="predicted"/>
<accession>A0A6A6S256</accession>
<keyword evidence="3" id="KW-1185">Reference proteome</keyword>
<evidence type="ECO:0000313" key="3">
    <source>
        <dbReference type="Proteomes" id="UP000799753"/>
    </source>
</evidence>
<dbReference type="PROSITE" id="PS51257">
    <property type="entry name" value="PROKAR_LIPOPROTEIN"/>
    <property type="match status" value="1"/>
</dbReference>
<dbReference type="Proteomes" id="UP000799753">
    <property type="component" value="Unassembled WGS sequence"/>
</dbReference>
<sequence>MRFFIVALAFVGLAAAACPELEQHPDYNCRCENDETWACEPSAGITFYDGTQKM</sequence>
<dbReference type="OrthoDB" id="10369510at2759"/>
<reference evidence="2" key="1">
    <citation type="journal article" date="2020" name="Stud. Mycol.">
        <title>101 Dothideomycetes genomes: a test case for predicting lifestyles and emergence of pathogens.</title>
        <authorList>
            <person name="Haridas S."/>
            <person name="Albert R."/>
            <person name="Binder M."/>
            <person name="Bloem J."/>
            <person name="Labutti K."/>
            <person name="Salamov A."/>
            <person name="Andreopoulos B."/>
            <person name="Baker S."/>
            <person name="Barry K."/>
            <person name="Bills G."/>
            <person name="Bluhm B."/>
            <person name="Cannon C."/>
            <person name="Castanera R."/>
            <person name="Culley D."/>
            <person name="Daum C."/>
            <person name="Ezra D."/>
            <person name="Gonzalez J."/>
            <person name="Henrissat B."/>
            <person name="Kuo A."/>
            <person name="Liang C."/>
            <person name="Lipzen A."/>
            <person name="Lutzoni F."/>
            <person name="Magnuson J."/>
            <person name="Mondo S."/>
            <person name="Nolan M."/>
            <person name="Ohm R."/>
            <person name="Pangilinan J."/>
            <person name="Park H.-J."/>
            <person name="Ramirez L."/>
            <person name="Alfaro M."/>
            <person name="Sun H."/>
            <person name="Tritt A."/>
            <person name="Yoshinaga Y."/>
            <person name="Zwiers L.-H."/>
            <person name="Turgeon B."/>
            <person name="Goodwin S."/>
            <person name="Spatafora J."/>
            <person name="Crous P."/>
            <person name="Grigoriev I."/>
        </authorList>
    </citation>
    <scope>NUCLEOTIDE SEQUENCE</scope>
    <source>
        <strain evidence="2">CBS 473.64</strain>
    </source>
</reference>
<feature type="signal peptide" evidence="1">
    <location>
        <begin position="1"/>
        <end position="16"/>
    </location>
</feature>
<dbReference type="EMBL" id="MU006782">
    <property type="protein sequence ID" value="KAF2641889.1"/>
    <property type="molecule type" value="Genomic_DNA"/>
</dbReference>